<gene>
    <name evidence="1" type="ORF">E5K02_13480</name>
</gene>
<evidence type="ECO:0000313" key="1">
    <source>
        <dbReference type="EMBL" id="TGE27386.1"/>
    </source>
</evidence>
<comment type="caution">
    <text evidence="1">The sequence shown here is derived from an EMBL/GenBank/DDBJ whole genome shotgun (WGS) entry which is preliminary data.</text>
</comment>
<protein>
    <submittedName>
        <fullName evidence="1">Uncharacterized protein</fullName>
    </submittedName>
</protein>
<evidence type="ECO:0000313" key="2">
    <source>
        <dbReference type="Proteomes" id="UP000298471"/>
    </source>
</evidence>
<reference evidence="1 2" key="1">
    <citation type="submission" date="2019-04" db="EMBL/GenBank/DDBJ databases">
        <authorList>
            <person name="Feng G."/>
            <person name="Zhang J."/>
            <person name="Zhu H."/>
        </authorList>
    </citation>
    <scope>NUCLEOTIDE SEQUENCE [LARGE SCALE GENOMIC DNA]</scope>
    <source>
        <strain evidence="1 2">9PBR-1</strain>
    </source>
</reference>
<dbReference type="RefSeq" id="WP_135395307.1">
    <property type="nucleotide sequence ID" value="NZ_SRMB01000002.1"/>
</dbReference>
<proteinExistence type="predicted"/>
<organism evidence="1 2">
    <name type="scientific">Hymenobacter metallicola</name>
    <dbReference type="NCBI Taxonomy" id="2563114"/>
    <lineage>
        <taxon>Bacteria</taxon>
        <taxon>Pseudomonadati</taxon>
        <taxon>Bacteroidota</taxon>
        <taxon>Cytophagia</taxon>
        <taxon>Cytophagales</taxon>
        <taxon>Hymenobacteraceae</taxon>
        <taxon>Hymenobacter</taxon>
    </lineage>
</organism>
<dbReference type="OrthoDB" id="981427at2"/>
<accession>A0A4Z0QD26</accession>
<dbReference type="Proteomes" id="UP000298471">
    <property type="component" value="Unassembled WGS sequence"/>
</dbReference>
<keyword evidence="2" id="KW-1185">Reference proteome</keyword>
<name>A0A4Z0QD26_9BACT</name>
<sequence>MKRHTADTDRGLFQAIDSFAIKRRGEFYIVGQLIEGEVQEQWCANIALSATLAVSLTIKQIETIDMAGESPSYQLLIVAADAEEISLLLALKIGFEPIVISTQGTA</sequence>
<dbReference type="EMBL" id="SRMB01000002">
    <property type="protein sequence ID" value="TGE27386.1"/>
    <property type="molecule type" value="Genomic_DNA"/>
</dbReference>
<dbReference type="AlphaFoldDB" id="A0A4Z0QD26"/>